<dbReference type="RefSeq" id="WP_158214103.1">
    <property type="nucleotide sequence ID" value="NZ_NEWD01000004.1"/>
</dbReference>
<sequence length="49" mass="5829">MIGEHVARIIIRWWRAGLTIQEIQENIPFIPHDQLAELIGTYETRKDQQ</sequence>
<name>A0A229W1A1_9BIFI</name>
<dbReference type="AlphaFoldDB" id="A0A229W1A1"/>
<comment type="caution">
    <text evidence="1">The sequence shown here is derived from an EMBL/GenBank/DDBJ whole genome shotgun (WGS) entry which is preliminary data.</text>
</comment>
<accession>A0A229W1A1</accession>
<organism evidence="1 2">
    <name type="scientific">Bifidobacterium vansinderenii</name>
    <dbReference type="NCBI Taxonomy" id="1984871"/>
    <lineage>
        <taxon>Bacteria</taxon>
        <taxon>Bacillati</taxon>
        <taxon>Actinomycetota</taxon>
        <taxon>Actinomycetes</taxon>
        <taxon>Bifidobacteriales</taxon>
        <taxon>Bifidobacteriaceae</taxon>
        <taxon>Bifidobacterium</taxon>
    </lineage>
</organism>
<protein>
    <recommendedName>
        <fullName evidence="3">DUF433 domain-containing protein</fullName>
    </recommendedName>
</protein>
<keyword evidence="2" id="KW-1185">Reference proteome</keyword>
<dbReference type="OrthoDB" id="3241551at2"/>
<dbReference type="EMBL" id="NEWD01000004">
    <property type="protein sequence ID" value="OXN01460.1"/>
    <property type="molecule type" value="Genomic_DNA"/>
</dbReference>
<proteinExistence type="predicted"/>
<evidence type="ECO:0000313" key="1">
    <source>
        <dbReference type="EMBL" id="OXN01460.1"/>
    </source>
</evidence>
<evidence type="ECO:0008006" key="3">
    <source>
        <dbReference type="Google" id="ProtNLM"/>
    </source>
</evidence>
<dbReference type="Proteomes" id="UP000215433">
    <property type="component" value="Unassembled WGS sequence"/>
</dbReference>
<gene>
    <name evidence="1" type="ORF">Tam10B_0463</name>
</gene>
<evidence type="ECO:0000313" key="2">
    <source>
        <dbReference type="Proteomes" id="UP000215433"/>
    </source>
</evidence>
<reference evidence="1 2" key="1">
    <citation type="submission" date="2017-05" db="EMBL/GenBank/DDBJ databases">
        <title>Bifidobacterium vansinderenii sp. nov.</title>
        <authorList>
            <person name="Lugli G.A."/>
            <person name="Duranti S."/>
            <person name="Mangifesta M."/>
        </authorList>
    </citation>
    <scope>NUCLEOTIDE SEQUENCE [LARGE SCALE GENOMIC DNA]</scope>
    <source>
        <strain evidence="1 2">Tam10B</strain>
    </source>
</reference>